<dbReference type="HOGENOM" id="CLU_2094966_0_0_11"/>
<gene>
    <name evidence="1" type="ordered locus">ROP_40430</name>
</gene>
<evidence type="ECO:0000313" key="2">
    <source>
        <dbReference type="Proteomes" id="UP000002212"/>
    </source>
</evidence>
<dbReference type="PATRIC" id="fig|632772.20.peg.4241"/>
<dbReference type="KEGG" id="rop:ROP_40430"/>
<reference evidence="1 2" key="1">
    <citation type="submission" date="2009-03" db="EMBL/GenBank/DDBJ databases">
        <title>Comparison of the complete genome sequences of Rhodococcus erythropolis PR4 and Rhodococcus opacus B4.</title>
        <authorList>
            <person name="Takarada H."/>
            <person name="Sekine M."/>
            <person name="Hosoyama A."/>
            <person name="Yamada R."/>
            <person name="Fujisawa T."/>
            <person name="Omata S."/>
            <person name="Shimizu A."/>
            <person name="Tsukatani N."/>
            <person name="Tanikawa S."/>
            <person name="Fujita N."/>
            <person name="Harayama S."/>
        </authorList>
    </citation>
    <scope>NUCLEOTIDE SEQUENCE [LARGE SCALE GENOMIC DNA]</scope>
    <source>
        <strain evidence="1 2">B4</strain>
    </source>
</reference>
<dbReference type="STRING" id="632772.ROP_40430"/>
<proteinExistence type="predicted"/>
<organism evidence="1 2">
    <name type="scientific">Rhodococcus opacus (strain B4)</name>
    <dbReference type="NCBI Taxonomy" id="632772"/>
    <lineage>
        <taxon>Bacteria</taxon>
        <taxon>Bacillati</taxon>
        <taxon>Actinomycetota</taxon>
        <taxon>Actinomycetes</taxon>
        <taxon>Mycobacteriales</taxon>
        <taxon>Nocardiaceae</taxon>
        <taxon>Rhodococcus</taxon>
    </lineage>
</organism>
<dbReference type="RefSeq" id="WP_012691227.1">
    <property type="nucleotide sequence ID" value="NC_012522.1"/>
</dbReference>
<evidence type="ECO:0000313" key="1">
    <source>
        <dbReference type="EMBL" id="BAH52290.1"/>
    </source>
</evidence>
<evidence type="ECO:0008006" key="3">
    <source>
        <dbReference type="Google" id="ProtNLM"/>
    </source>
</evidence>
<sequence>MENVSVDHAGIGQFLKSQKMRSLVRERAEIGQAIYQGIVAKRTGRTARGARVETFIGGRRMDRWYGRLIVESPAVLPHEFGRGIHPGSTEAGRAGKQQAADDLNTVLNMLGAISGG</sequence>
<accession>C1B9D7</accession>
<dbReference type="OrthoDB" id="4560045at2"/>
<dbReference type="EMBL" id="AP011115">
    <property type="protein sequence ID" value="BAH52290.1"/>
    <property type="molecule type" value="Genomic_DNA"/>
</dbReference>
<name>C1B9D7_RHOOB</name>
<protein>
    <recommendedName>
        <fullName evidence="3">HK97 gp10 family phage protein</fullName>
    </recommendedName>
</protein>
<dbReference type="AlphaFoldDB" id="C1B9D7"/>
<dbReference type="Proteomes" id="UP000002212">
    <property type="component" value="Chromosome"/>
</dbReference>